<dbReference type="Pfam" id="PF07714">
    <property type="entry name" value="PK_Tyr_Ser-Thr"/>
    <property type="match status" value="1"/>
</dbReference>
<accession>A0AA35S6G5</accession>
<feature type="region of interest" description="Disordered" evidence="5">
    <location>
        <begin position="185"/>
        <end position="204"/>
    </location>
</feature>
<keyword evidence="7" id="KW-0808">Transferase</keyword>
<dbReference type="SUPFAM" id="SSF56112">
    <property type="entry name" value="Protein kinase-like (PK-like)"/>
    <property type="match status" value="1"/>
</dbReference>
<evidence type="ECO:0000256" key="5">
    <source>
        <dbReference type="SAM" id="MobiDB-lite"/>
    </source>
</evidence>
<feature type="binding site" evidence="3">
    <location>
        <position position="49"/>
    </location>
    <ligand>
        <name>ATP</name>
        <dbReference type="ChEBI" id="CHEBI:30616"/>
    </ligand>
</feature>
<dbReference type="GO" id="GO:0004672">
    <property type="term" value="F:protein kinase activity"/>
    <property type="evidence" value="ECO:0007669"/>
    <property type="project" value="InterPro"/>
</dbReference>
<dbReference type="AlphaFoldDB" id="A0AA35S6G5"/>
<keyword evidence="1 3" id="KW-0547">Nucleotide-binding</keyword>
<dbReference type="PROSITE" id="PS00107">
    <property type="entry name" value="PROTEIN_KINASE_ATP"/>
    <property type="match status" value="1"/>
</dbReference>
<keyword evidence="8" id="KW-1185">Reference proteome</keyword>
<dbReference type="GO" id="GO:0097527">
    <property type="term" value="P:necroptotic signaling pathway"/>
    <property type="evidence" value="ECO:0007669"/>
    <property type="project" value="TreeGrafter"/>
</dbReference>
<evidence type="ECO:0000313" key="7">
    <source>
        <dbReference type="EMBL" id="CAI8022806.1"/>
    </source>
</evidence>
<comment type="caution">
    <text evidence="7">The sequence shown here is derived from an EMBL/GenBank/DDBJ whole genome shotgun (WGS) entry which is preliminary data.</text>
</comment>
<evidence type="ECO:0000256" key="2">
    <source>
        <dbReference type="ARBA" id="ARBA00022840"/>
    </source>
</evidence>
<dbReference type="PANTHER" id="PTHR44329:SF298">
    <property type="entry name" value="MIXED LINEAGE KINASE DOMAIN-LIKE PROTEIN"/>
    <property type="match status" value="1"/>
</dbReference>
<feature type="region of interest" description="Disordered" evidence="5">
    <location>
        <begin position="442"/>
        <end position="473"/>
    </location>
</feature>
<organism evidence="7 8">
    <name type="scientific">Geodia barretti</name>
    <name type="common">Barrett's horny sponge</name>
    <dbReference type="NCBI Taxonomy" id="519541"/>
    <lineage>
        <taxon>Eukaryota</taxon>
        <taxon>Metazoa</taxon>
        <taxon>Porifera</taxon>
        <taxon>Demospongiae</taxon>
        <taxon>Heteroscleromorpha</taxon>
        <taxon>Tetractinellida</taxon>
        <taxon>Astrophorina</taxon>
        <taxon>Geodiidae</taxon>
        <taxon>Geodia</taxon>
    </lineage>
</organism>
<dbReference type="PANTHER" id="PTHR44329">
    <property type="entry name" value="SERINE/THREONINE-PROTEIN KINASE TNNI3K-RELATED"/>
    <property type="match status" value="1"/>
</dbReference>
<keyword evidence="2 3" id="KW-0067">ATP-binding</keyword>
<dbReference type="GO" id="GO:0005524">
    <property type="term" value="F:ATP binding"/>
    <property type="evidence" value="ECO:0007669"/>
    <property type="project" value="UniProtKB-UniRule"/>
</dbReference>
<evidence type="ECO:0000256" key="1">
    <source>
        <dbReference type="ARBA" id="ARBA00022741"/>
    </source>
</evidence>
<dbReference type="InterPro" id="IPR017441">
    <property type="entry name" value="Protein_kinase_ATP_BS"/>
</dbReference>
<name>A0AA35S6G5_GEOBA</name>
<protein>
    <submittedName>
        <fullName evidence="7">Serine/threonine-protein kinase CTR1</fullName>
    </submittedName>
</protein>
<evidence type="ECO:0000313" key="8">
    <source>
        <dbReference type="Proteomes" id="UP001174909"/>
    </source>
</evidence>
<dbReference type="Proteomes" id="UP001174909">
    <property type="component" value="Unassembled WGS sequence"/>
</dbReference>
<evidence type="ECO:0000256" key="3">
    <source>
        <dbReference type="PROSITE-ProRule" id="PRU10141"/>
    </source>
</evidence>
<feature type="domain" description="Protein kinase" evidence="6">
    <location>
        <begin position="22"/>
        <end position="307"/>
    </location>
</feature>
<dbReference type="Gene3D" id="1.10.510.10">
    <property type="entry name" value="Transferase(Phosphotransferase) domain 1"/>
    <property type="match status" value="1"/>
</dbReference>
<feature type="coiled-coil region" evidence="4">
    <location>
        <begin position="575"/>
        <end position="696"/>
    </location>
</feature>
<dbReference type="InterPro" id="IPR001245">
    <property type="entry name" value="Ser-Thr/Tyr_kinase_cat_dom"/>
</dbReference>
<dbReference type="InterPro" id="IPR000719">
    <property type="entry name" value="Prot_kinase_dom"/>
</dbReference>
<dbReference type="InterPro" id="IPR051681">
    <property type="entry name" value="Ser/Thr_Kinases-Pseudokinases"/>
</dbReference>
<keyword evidence="4" id="KW-0175">Coiled coil</keyword>
<evidence type="ECO:0000259" key="6">
    <source>
        <dbReference type="PROSITE" id="PS50011"/>
    </source>
</evidence>
<sequence length="1045" mass="119356">MSVGGGPDFDLASVQLQCPVKLTDRPELGRGSYGVVLEAEIPGAVCAVKRVHDVFAKQDRDWQSPEQIQEKFLRECKVIGRLRHPHIVQFLGVCEIVVRGTPTLGLATEKLFIDLHSMLDQSPTSIPLGLKFSILHDVASGLHFLHAQTPPIIHRDLTAPNVLLNSAMVAKIADLGMARLIPDGENQLTRRPGNPSYMPPESEGKTYEKSLDMFSFGVLALFTLIQKFPEPLPVKSTEEGKPVFRSEGQRRDPFLKELREVVKGHESLIEAVEQCLDDNRTKRPEVKAMLALLQSAKTETSTEHLEMSKLDLVRAIEKEREDNKQEQRNIRRECDEAKIERENIREELKRMQEEHRRELEDLNREQGDKLKKELEDLKRKQVEKLKREQKQHQVQMEKKELATQLLVKEKEELQLIMNDQQIEMDEECNRVLCEKNKLENELQKKEEAAQQREKEVRGSLASEGNEAGYEGGVNEGGRVGVEQVAHEVLILKVDNTTQTDGATAKSRMWGYSAKIFLLAALLLLIFIQVLPRLPFLAEEGEGVCHGGQEIFQHEKGTRSLEEYMEQCKIKCSSELEQSKKERNDTNDELEQCKKDMNDELEQCKNEKKGSNDELEKCKKDINDELEQCKNEKKDELEKWKKDMNDELEQCKNEKKGKRKNEKKGSNDELEKCKKEIVELEEKIDNELQKKRAAVAVIGSITPPSSDNEEVVPHSPPDLTNEDHSKLAELGLPPNKRDILGALLALYNKTEYYDVFSVQVSRPGMELSRSYILEQTEYFFRNSGTKRKVICLFTPITLRYIYCHISPVILHYYGNGRRNTGDWSFRDGFITFRDIADLYMKHSRGRVLAIVTDCHSSGWWVRECAKFLDEQGVKPCGHSAREKGILLEVFASCQAGQDSVELAHTTRAMELGENGYVEYYHNKKLSAKQRAFSVDFTEEECGSASWPTAEQVTDHVWGENEEMATSEKEHQAIMQILKEKIKIFNQKKLVASMIIGSTTGKTLHPDVVPQTPTDISDDDRQVLTELGLPPDQWDNLNALWDSLQQD</sequence>
<reference evidence="7" key="1">
    <citation type="submission" date="2023-03" db="EMBL/GenBank/DDBJ databases">
        <authorList>
            <person name="Steffen K."/>
            <person name="Cardenas P."/>
        </authorList>
    </citation>
    <scope>NUCLEOTIDE SEQUENCE</scope>
</reference>
<gene>
    <name evidence="7" type="ORF">GBAR_LOCUS13353</name>
</gene>
<keyword evidence="7" id="KW-0418">Kinase</keyword>
<dbReference type="InterPro" id="IPR011009">
    <property type="entry name" value="Kinase-like_dom_sf"/>
</dbReference>
<dbReference type="PROSITE" id="PS50011">
    <property type="entry name" value="PROTEIN_KINASE_DOM"/>
    <property type="match status" value="1"/>
</dbReference>
<dbReference type="EMBL" id="CASHTH010001979">
    <property type="protein sequence ID" value="CAI8022806.1"/>
    <property type="molecule type" value="Genomic_DNA"/>
</dbReference>
<feature type="compositionally biased region" description="Basic and acidic residues" evidence="5">
    <location>
        <begin position="442"/>
        <end position="457"/>
    </location>
</feature>
<dbReference type="Gene3D" id="3.30.200.20">
    <property type="entry name" value="Phosphorylase Kinase, domain 1"/>
    <property type="match status" value="1"/>
</dbReference>
<proteinExistence type="predicted"/>
<evidence type="ECO:0000256" key="4">
    <source>
        <dbReference type="SAM" id="Coils"/>
    </source>
</evidence>